<evidence type="ECO:0000313" key="2">
    <source>
        <dbReference type="Proteomes" id="UP001396334"/>
    </source>
</evidence>
<sequence length="149" mass="17071">MIRYSLQKKTVIEQKECAADVVENEQRWPDVAKNSLNDEVDQGVEVELGENFGPISGIQNNVTDRALDDLRYMGFQLRESNSKYVEPNNNIGKSSWELAVDKLNEKNGNERMSQNRQSFVKMVTLEEGVEATSKGFFPRINEKEIELLK</sequence>
<organism evidence="1 2">
    <name type="scientific">Hibiscus sabdariffa</name>
    <name type="common">roselle</name>
    <dbReference type="NCBI Taxonomy" id="183260"/>
    <lineage>
        <taxon>Eukaryota</taxon>
        <taxon>Viridiplantae</taxon>
        <taxon>Streptophyta</taxon>
        <taxon>Embryophyta</taxon>
        <taxon>Tracheophyta</taxon>
        <taxon>Spermatophyta</taxon>
        <taxon>Magnoliopsida</taxon>
        <taxon>eudicotyledons</taxon>
        <taxon>Gunneridae</taxon>
        <taxon>Pentapetalae</taxon>
        <taxon>rosids</taxon>
        <taxon>malvids</taxon>
        <taxon>Malvales</taxon>
        <taxon>Malvaceae</taxon>
        <taxon>Malvoideae</taxon>
        <taxon>Hibiscus</taxon>
    </lineage>
</organism>
<keyword evidence="2" id="KW-1185">Reference proteome</keyword>
<name>A0ABR2AD21_9ROSI</name>
<evidence type="ECO:0000313" key="1">
    <source>
        <dbReference type="EMBL" id="KAK8490668.1"/>
    </source>
</evidence>
<dbReference type="EMBL" id="JBBPBN010000277">
    <property type="protein sequence ID" value="KAK8490668.1"/>
    <property type="molecule type" value="Genomic_DNA"/>
</dbReference>
<protein>
    <submittedName>
        <fullName evidence="1">Uncharacterized protein</fullName>
    </submittedName>
</protein>
<comment type="caution">
    <text evidence="1">The sequence shown here is derived from an EMBL/GenBank/DDBJ whole genome shotgun (WGS) entry which is preliminary data.</text>
</comment>
<proteinExistence type="predicted"/>
<gene>
    <name evidence="1" type="ORF">V6N11_031031</name>
</gene>
<reference evidence="1 2" key="1">
    <citation type="journal article" date="2024" name="G3 (Bethesda)">
        <title>Genome assembly of Hibiscus sabdariffa L. provides insights into metabolisms of medicinal natural products.</title>
        <authorList>
            <person name="Kim T."/>
        </authorList>
    </citation>
    <scope>NUCLEOTIDE SEQUENCE [LARGE SCALE GENOMIC DNA]</scope>
    <source>
        <strain evidence="1">TK-2024</strain>
        <tissue evidence="1">Old leaves</tissue>
    </source>
</reference>
<accession>A0ABR2AD21</accession>
<dbReference type="Proteomes" id="UP001396334">
    <property type="component" value="Unassembled WGS sequence"/>
</dbReference>